<evidence type="ECO:0000256" key="10">
    <source>
        <dbReference type="SAM" id="SignalP"/>
    </source>
</evidence>
<keyword evidence="15" id="KW-1185">Reference proteome</keyword>
<dbReference type="OrthoDB" id="5839090at2759"/>
<organism evidence="14 15">
    <name type="scientific">Carpinus fangiana</name>
    <dbReference type="NCBI Taxonomy" id="176857"/>
    <lineage>
        <taxon>Eukaryota</taxon>
        <taxon>Viridiplantae</taxon>
        <taxon>Streptophyta</taxon>
        <taxon>Embryophyta</taxon>
        <taxon>Tracheophyta</taxon>
        <taxon>Spermatophyta</taxon>
        <taxon>Magnoliopsida</taxon>
        <taxon>eudicotyledons</taxon>
        <taxon>Gunneridae</taxon>
        <taxon>Pentapetalae</taxon>
        <taxon>rosids</taxon>
        <taxon>fabids</taxon>
        <taxon>Fagales</taxon>
        <taxon>Betulaceae</taxon>
        <taxon>Carpinus</taxon>
    </lineage>
</organism>
<dbReference type="FunFam" id="2.60.40.1180:FF:000044">
    <property type="entry name" value="Alpha-glucosidase 1"/>
    <property type="match status" value="2"/>
</dbReference>
<dbReference type="SUPFAM" id="SSF51445">
    <property type="entry name" value="(Trans)glycosidases"/>
    <property type="match status" value="2"/>
</dbReference>
<dbReference type="CDD" id="cd14752">
    <property type="entry name" value="GH31_N"/>
    <property type="match status" value="2"/>
</dbReference>
<dbReference type="InterPro" id="IPR011013">
    <property type="entry name" value="Gal_mutarotase_sf_dom"/>
</dbReference>
<feature type="domain" description="Glycoside hydrolase family 31 TIM barrel" evidence="11">
    <location>
        <begin position="313"/>
        <end position="661"/>
    </location>
</feature>
<dbReference type="SUPFAM" id="SSF74650">
    <property type="entry name" value="Galactose mutarotase-like"/>
    <property type="match status" value="2"/>
</dbReference>
<dbReference type="Pfam" id="PF21365">
    <property type="entry name" value="Glyco_hydro_31_3rd"/>
    <property type="match status" value="2"/>
</dbReference>
<feature type="region of interest" description="Disordered" evidence="9">
    <location>
        <begin position="110"/>
        <end position="133"/>
    </location>
</feature>
<evidence type="ECO:0000256" key="3">
    <source>
        <dbReference type="ARBA" id="ARBA00012741"/>
    </source>
</evidence>
<dbReference type="InterPro" id="IPR030459">
    <property type="entry name" value="Glyco_hydro_31_CS"/>
</dbReference>
<dbReference type="InterPro" id="IPR048395">
    <property type="entry name" value="Glyco_hydro_31_C"/>
</dbReference>
<protein>
    <recommendedName>
        <fullName evidence="3">alpha-glucosidase</fullName>
        <ecNumber evidence="3">3.2.1.20</ecNumber>
    </recommendedName>
    <alternativeName>
        <fullName evidence="8">Maltase</fullName>
    </alternativeName>
</protein>
<evidence type="ECO:0000313" key="15">
    <source>
        <dbReference type="Proteomes" id="UP000327013"/>
    </source>
</evidence>
<dbReference type="CDD" id="cd06602">
    <property type="entry name" value="GH31_MGAM_SI_GAA"/>
    <property type="match status" value="2"/>
</dbReference>
<feature type="domain" description="Glycosyl hydrolase family 31 C-terminal" evidence="13">
    <location>
        <begin position="669"/>
        <end position="758"/>
    </location>
</feature>
<dbReference type="PROSITE" id="PS00129">
    <property type="entry name" value="GLYCOSYL_HYDROL_F31_1"/>
    <property type="match status" value="2"/>
</dbReference>
<dbReference type="GO" id="GO:0005975">
    <property type="term" value="P:carbohydrate metabolic process"/>
    <property type="evidence" value="ECO:0007669"/>
    <property type="project" value="InterPro"/>
</dbReference>
<evidence type="ECO:0000256" key="9">
    <source>
        <dbReference type="SAM" id="MobiDB-lite"/>
    </source>
</evidence>
<keyword evidence="4 10" id="KW-0732">Signal</keyword>
<feature type="domain" description="Glycoside hydrolase family 31 N-terminal" evidence="12">
    <location>
        <begin position="1004"/>
        <end position="1191"/>
    </location>
</feature>
<sequence length="1833" mass="206274">MVRNRERASYPHLLFFFFCTFLSHLAPLNGKNEKESVGYGYRIQSVAVDPSRNTLTAHLGLIKSSSVFGPDIQNLNFIASFETKDRLRIRITDSERQRWEVPQDIVPRQTDSSQRFLTEDQDHHTTSSRRPKTHFLLSHPSSDLIFTLYNTTPFGYSVTRKSSHDVVFDASAKSNDFLVFKDQYIQLSSSLPKRRSSLYGLGEHTKSSFKLQPNEKQPLTLWNADIGSVNTDLNLYGSHPFYMDVRSPSRDGRVAAGTTHGVLLLNSNGMDVFYSGDRITYKVIGGIVDLYIFAGTSPEMVTEQYTELIGRPTPMPYWSFGFHQCRWGYKNVSDIKAVVAGYAKARIPLEVMWTDIDYMDAYKDFTLDPINFPLQEMQNFVHSLHKNGQKYVLIVDPGISVNKSYGTYTRGLQADVFIKRDGVPYLGEVWPGPVHFPDFLNPASEAYWGDEIKIFRDMLPVDGLWLDMNELSNFNTSSPTPNSSLDNPPYKINDFGALRPIINKTVAASSLHFGNITEYNAHNLYGLLESKATNAALINVTGKRPFILSRSTFVGSGKYTAHWTGDNAATWDDLAYTIPAILNFGLFGIPMVGADICGFAGDTTEELCGRWIQLGAFYPFARDHSEKFTIRQELYVWDSVAATARKVLGLRYQLLPYLYTLMYEANQRGSPIARPLFFSFPQDINTYEINTQFLIGKGVMVSPVLKLGAVSVDAYFPAGNWFDLFDYSNSLSVKSGKNIRLDAPLDHINVHVREGNILALQGAAMTTQAARKTAFQLLVVVSNSGDSVGEVFLDDGEEVEMGGKGGRWSLVRFSGGKEGSNVSVSSKVVNGEFALSQKWIINKVTFIGLEKAKRFQEYEVEFRKRTNLKGKSVIKTRLDSSGQFVIVEVSKLWLPIGNDFKLELKPPRRELISYILTVRVRDPYYISNYHDHGHCFLPSSICCHVSDLCIKLKTNQKKESVGYGYTIQSVAVDPSRNTLSAHLGLIKSSSVFGPDIQNLNFIASFETKDRLRIRITDSERRRWEVPQDIVPRQTDSPHRFLTEDQRHHTTSSRRPKTHFFLSHPSSDLIFTLYNTTPFGYSVTRKSSHDVVFDASAKSNDFLVFKDQYIQLSSSLPKRRSSLYGLGEHTKSSFKLQPNETQPLTLWTADIASFNIDLNLYGSHPFYMDVRSPSRDGRVAAGTTHGVLLLNSNGMDVFYSGDRITYKVIGGIVDLYIFAGPSPEMVTEQYTELIGRPTPMPYWSFGFHQCRYGYKNVSDIKAVVAGYAKARIPLEVMWTDIDYMDAYKDFTLDPINFPLQKMQKFVHSLHKNGQKYVLIVDPGISVNKSYGTYTRGLQADVFIKRDGVPYLGEVWPGPVHFPDFLNPASEAYWGDEIKIFRDMLPVDGLWLDMNELSNFNTSSPTPNSSLDNPPYKINDSGALRPIINKTVAASSLHFGNITEYNAHNLYGLLESKATNAALIKVTGKRPFILSRSTFVGSGKYTAHWTGDNAATWDDLAYTIPAILNFGLFGIPMVGADICGFARNTTEELCGRWIQLGAFYPFARDHSEKFTIRQELYLWDSVAATARKVLGLRYQLLPYLYTLMYEANQRGSPIARPLFFSFPQDINTYEINTQFLIGKGVMVSPVLKSGAVSVDAYFPAGNWFDLFDYSNSLSVKSGKNIRLDAPLDHINVHVREGNILALQGAAMTTQAARKTAFQLLVVVSNSGDSVGEVFLDDGEEVEMGGKGARWSLVRFSGGKEGSNVSVSSKVVNGEFALSQKWIINKVTFIGLEKAKRFQEYEVEFRKRTNWKGKSVIETRLDSSGQFVIVEVSKLWLPIGHDFKLELKPPRR</sequence>
<dbReference type="EC" id="3.2.1.20" evidence="3"/>
<evidence type="ECO:0000259" key="13">
    <source>
        <dbReference type="Pfam" id="PF21365"/>
    </source>
</evidence>
<dbReference type="GO" id="GO:0030246">
    <property type="term" value="F:carbohydrate binding"/>
    <property type="evidence" value="ECO:0007669"/>
    <property type="project" value="InterPro"/>
</dbReference>
<keyword evidence="6" id="KW-0325">Glycoprotein</keyword>
<evidence type="ECO:0000256" key="8">
    <source>
        <dbReference type="ARBA" id="ARBA00041343"/>
    </source>
</evidence>
<evidence type="ECO:0000256" key="2">
    <source>
        <dbReference type="ARBA" id="ARBA00007806"/>
    </source>
</evidence>
<accession>A0A5N6QC13</accession>
<dbReference type="SUPFAM" id="SSF51011">
    <property type="entry name" value="Glycosyl hydrolase domain"/>
    <property type="match status" value="2"/>
</dbReference>
<dbReference type="InterPro" id="IPR025887">
    <property type="entry name" value="Glyco_hydro_31_N_dom"/>
</dbReference>
<feature type="compositionally biased region" description="Basic and acidic residues" evidence="9">
    <location>
        <begin position="1035"/>
        <end position="1047"/>
    </location>
</feature>
<comment type="similarity">
    <text evidence="2">Belongs to the glycosyl hydrolase 31 family.</text>
</comment>
<dbReference type="InterPro" id="IPR017853">
    <property type="entry name" value="GH"/>
</dbReference>
<dbReference type="GO" id="GO:0090599">
    <property type="term" value="F:alpha-glucosidase activity"/>
    <property type="evidence" value="ECO:0007669"/>
    <property type="project" value="UniProtKB-ARBA"/>
</dbReference>
<evidence type="ECO:0000256" key="4">
    <source>
        <dbReference type="ARBA" id="ARBA00022729"/>
    </source>
</evidence>
<dbReference type="EMBL" id="CM017321">
    <property type="protein sequence ID" value="KAE7996001.1"/>
    <property type="molecule type" value="Genomic_DNA"/>
</dbReference>
<feature type="domain" description="Glycoside hydrolase family 31 TIM barrel" evidence="11">
    <location>
        <begin position="1237"/>
        <end position="1585"/>
    </location>
</feature>
<reference evidence="14 15" key="1">
    <citation type="submission" date="2019-06" db="EMBL/GenBank/DDBJ databases">
        <title>A chromosomal-level reference genome of Carpinus fangiana (Coryloideae, Betulaceae).</title>
        <authorList>
            <person name="Yang X."/>
            <person name="Wang Z."/>
            <person name="Zhang L."/>
            <person name="Hao G."/>
            <person name="Liu J."/>
            <person name="Yang Y."/>
        </authorList>
    </citation>
    <scope>NUCLEOTIDE SEQUENCE [LARGE SCALE GENOMIC DNA]</scope>
    <source>
        <strain evidence="14">Cfa_2016G</strain>
        <tissue evidence="14">Leaf</tissue>
    </source>
</reference>
<feature type="chain" id="PRO_5024282990" description="alpha-glucosidase" evidence="10">
    <location>
        <begin position="31"/>
        <end position="1833"/>
    </location>
</feature>
<evidence type="ECO:0000256" key="5">
    <source>
        <dbReference type="ARBA" id="ARBA00022801"/>
    </source>
</evidence>
<keyword evidence="5" id="KW-0378">Hydrolase</keyword>
<feature type="signal peptide" evidence="10">
    <location>
        <begin position="1"/>
        <end position="30"/>
    </location>
</feature>
<name>A0A5N6QC13_9ROSI</name>
<dbReference type="PANTHER" id="PTHR22762:SF133">
    <property type="entry name" value="P-TYPE DOMAIN-CONTAINING PROTEIN"/>
    <property type="match status" value="1"/>
</dbReference>
<dbReference type="InterPro" id="IPR030458">
    <property type="entry name" value="Glyco_hydro_31_AS"/>
</dbReference>
<feature type="region of interest" description="Disordered" evidence="9">
    <location>
        <begin position="1033"/>
        <end position="1056"/>
    </location>
</feature>
<evidence type="ECO:0000256" key="7">
    <source>
        <dbReference type="ARBA" id="ARBA00023295"/>
    </source>
</evidence>
<gene>
    <name evidence="14" type="ORF">FH972_000750</name>
</gene>
<comment type="catalytic activity">
    <reaction evidence="1">
        <text>Hydrolysis of terminal, non-reducing (1-&gt;4)-linked alpha-D-glucose residues with release of alpha-D-glucose.</text>
        <dbReference type="EC" id="3.2.1.20"/>
    </reaction>
</comment>
<evidence type="ECO:0000256" key="1">
    <source>
        <dbReference type="ARBA" id="ARBA00001657"/>
    </source>
</evidence>
<dbReference type="InterPro" id="IPR000322">
    <property type="entry name" value="Glyco_hydro_31_TIM"/>
</dbReference>
<evidence type="ECO:0000313" key="14">
    <source>
        <dbReference type="EMBL" id="KAE7996001.1"/>
    </source>
</evidence>
<dbReference type="Pfam" id="PF13802">
    <property type="entry name" value="Gal_mutarotas_2"/>
    <property type="match status" value="2"/>
</dbReference>
<feature type="domain" description="Glycoside hydrolase family 31 N-terminal" evidence="12">
    <location>
        <begin position="80"/>
        <end position="267"/>
    </location>
</feature>
<feature type="domain" description="Glycosyl hydrolase family 31 C-terminal" evidence="13">
    <location>
        <begin position="1593"/>
        <end position="1682"/>
    </location>
</feature>
<evidence type="ECO:0000259" key="11">
    <source>
        <dbReference type="Pfam" id="PF01055"/>
    </source>
</evidence>
<dbReference type="Gene3D" id="2.60.40.1760">
    <property type="entry name" value="glycosyl hydrolase (family 31)"/>
    <property type="match status" value="2"/>
</dbReference>
<dbReference type="PANTHER" id="PTHR22762">
    <property type="entry name" value="ALPHA-GLUCOSIDASE"/>
    <property type="match status" value="1"/>
</dbReference>
<keyword evidence="7" id="KW-0326">Glycosidase</keyword>
<dbReference type="PROSITE" id="PS00707">
    <property type="entry name" value="GLYCOSYL_HYDROL_F31_2"/>
    <property type="match status" value="2"/>
</dbReference>
<proteinExistence type="inferred from homology"/>
<evidence type="ECO:0000256" key="6">
    <source>
        <dbReference type="ARBA" id="ARBA00023180"/>
    </source>
</evidence>
<dbReference type="Proteomes" id="UP000327013">
    <property type="component" value="Chromosome 1"/>
</dbReference>
<dbReference type="InterPro" id="IPR013780">
    <property type="entry name" value="Glyco_hydro_b"/>
</dbReference>
<dbReference type="Gene3D" id="2.60.40.1180">
    <property type="entry name" value="Golgi alpha-mannosidase II"/>
    <property type="match status" value="4"/>
</dbReference>
<dbReference type="Gene3D" id="3.20.20.80">
    <property type="entry name" value="Glycosidases"/>
    <property type="match status" value="2"/>
</dbReference>
<dbReference type="FunFam" id="3.20.20.80:FF:000016">
    <property type="entry name" value="Maltase-glucoamylase, intestinal"/>
    <property type="match status" value="2"/>
</dbReference>
<dbReference type="Pfam" id="PF01055">
    <property type="entry name" value="Glyco_hydro_31_2nd"/>
    <property type="match status" value="2"/>
</dbReference>
<evidence type="ECO:0000259" key="12">
    <source>
        <dbReference type="Pfam" id="PF13802"/>
    </source>
</evidence>